<keyword evidence="2 5" id="KW-0238">DNA-binding</keyword>
<dbReference type="Gene3D" id="1.10.260.40">
    <property type="entry name" value="lambda repressor-like DNA-binding domains"/>
    <property type="match status" value="1"/>
</dbReference>
<dbReference type="Pfam" id="PF00356">
    <property type="entry name" value="LacI"/>
    <property type="match status" value="1"/>
</dbReference>
<evidence type="ECO:0000256" key="1">
    <source>
        <dbReference type="ARBA" id="ARBA00023015"/>
    </source>
</evidence>
<dbReference type="CDD" id="cd06267">
    <property type="entry name" value="PBP1_LacI_sugar_binding-like"/>
    <property type="match status" value="1"/>
</dbReference>
<gene>
    <name evidence="5" type="ORF">RM590_24745</name>
</gene>
<evidence type="ECO:0000313" key="6">
    <source>
        <dbReference type="Proteomes" id="UP001183246"/>
    </source>
</evidence>
<dbReference type="SMART" id="SM00354">
    <property type="entry name" value="HTH_LACI"/>
    <property type="match status" value="1"/>
</dbReference>
<protein>
    <submittedName>
        <fullName evidence="5">LacI family DNA-binding transcriptional regulator</fullName>
    </submittedName>
</protein>
<dbReference type="PANTHER" id="PTHR30146">
    <property type="entry name" value="LACI-RELATED TRANSCRIPTIONAL REPRESSOR"/>
    <property type="match status" value="1"/>
</dbReference>
<feature type="domain" description="HTH lacI-type" evidence="4">
    <location>
        <begin position="17"/>
        <end position="71"/>
    </location>
</feature>
<comment type="caution">
    <text evidence="5">The sequence shown here is derived from an EMBL/GenBank/DDBJ whole genome shotgun (WGS) entry which is preliminary data.</text>
</comment>
<dbReference type="InterPro" id="IPR028082">
    <property type="entry name" value="Peripla_BP_I"/>
</dbReference>
<name>A0ABU2MZ35_9ACTN</name>
<dbReference type="PANTHER" id="PTHR30146:SF153">
    <property type="entry name" value="LACTOSE OPERON REPRESSOR"/>
    <property type="match status" value="1"/>
</dbReference>
<dbReference type="InterPro" id="IPR046335">
    <property type="entry name" value="LacI/GalR-like_sensor"/>
</dbReference>
<dbReference type="SUPFAM" id="SSF53822">
    <property type="entry name" value="Periplasmic binding protein-like I"/>
    <property type="match status" value="1"/>
</dbReference>
<evidence type="ECO:0000313" key="5">
    <source>
        <dbReference type="EMBL" id="MDT0345774.1"/>
    </source>
</evidence>
<dbReference type="CDD" id="cd01392">
    <property type="entry name" value="HTH_LacI"/>
    <property type="match status" value="1"/>
</dbReference>
<dbReference type="GO" id="GO:0003677">
    <property type="term" value="F:DNA binding"/>
    <property type="evidence" value="ECO:0007669"/>
    <property type="project" value="UniProtKB-KW"/>
</dbReference>
<evidence type="ECO:0000256" key="2">
    <source>
        <dbReference type="ARBA" id="ARBA00023125"/>
    </source>
</evidence>
<evidence type="ECO:0000256" key="3">
    <source>
        <dbReference type="ARBA" id="ARBA00023163"/>
    </source>
</evidence>
<sequence>MTAPEHGEPPVSPGGRVTIRDVARRAGVSRQTVTRAMNDMSGISEETKERVLRAAALLDYRPNRAARAMVRGSGTSLGLVIRSLMNPYFPEVAESVIDEAHARGWSMHLSYIGSNGRDAAEVMRDLAPQVDAVIGYLPPDIGRTGPHFSGPLVQLDLSGTDSRDAGFRFDLDHDLGLVVDRFVAAGRGRLAMIDGSEDGSLSVRAPVFTRLATEAGLLAGPDAVALAPESPAGARKALHELLEQVPSLDGLFVFNDVMALGVVHELVRLGVRVPDDLAVISMDGIQLGELTSPTLTSVDLDPRGLARAAVELVEAILAGDAPRHGPGAQHTLRHRLLARESG</sequence>
<dbReference type="Proteomes" id="UP001183246">
    <property type="component" value="Unassembled WGS sequence"/>
</dbReference>
<keyword evidence="1" id="KW-0805">Transcription regulation</keyword>
<reference evidence="6" key="1">
    <citation type="submission" date="2023-07" db="EMBL/GenBank/DDBJ databases">
        <title>30 novel species of actinomycetes from the DSMZ collection.</title>
        <authorList>
            <person name="Nouioui I."/>
        </authorList>
    </citation>
    <scope>NUCLEOTIDE SEQUENCE [LARGE SCALE GENOMIC DNA]</scope>
    <source>
        <strain evidence="6">DSM 44938</strain>
    </source>
</reference>
<organism evidence="5 6">
    <name type="scientific">Streptomyces litchfieldiae</name>
    <dbReference type="NCBI Taxonomy" id="3075543"/>
    <lineage>
        <taxon>Bacteria</taxon>
        <taxon>Bacillati</taxon>
        <taxon>Actinomycetota</taxon>
        <taxon>Actinomycetes</taxon>
        <taxon>Kitasatosporales</taxon>
        <taxon>Streptomycetaceae</taxon>
        <taxon>Streptomyces</taxon>
    </lineage>
</organism>
<dbReference type="Gene3D" id="3.40.50.2300">
    <property type="match status" value="2"/>
</dbReference>
<dbReference type="Pfam" id="PF13377">
    <property type="entry name" value="Peripla_BP_3"/>
    <property type="match status" value="1"/>
</dbReference>
<dbReference type="InterPro" id="IPR010982">
    <property type="entry name" value="Lambda_DNA-bd_dom_sf"/>
</dbReference>
<dbReference type="SUPFAM" id="SSF47413">
    <property type="entry name" value="lambda repressor-like DNA-binding domains"/>
    <property type="match status" value="1"/>
</dbReference>
<dbReference type="PROSITE" id="PS50932">
    <property type="entry name" value="HTH_LACI_2"/>
    <property type="match status" value="1"/>
</dbReference>
<accession>A0ABU2MZ35</accession>
<evidence type="ECO:0000259" key="4">
    <source>
        <dbReference type="PROSITE" id="PS50932"/>
    </source>
</evidence>
<keyword evidence="3" id="KW-0804">Transcription</keyword>
<dbReference type="EMBL" id="JAVREL010000016">
    <property type="protein sequence ID" value="MDT0345774.1"/>
    <property type="molecule type" value="Genomic_DNA"/>
</dbReference>
<proteinExistence type="predicted"/>
<keyword evidence="6" id="KW-1185">Reference proteome</keyword>
<dbReference type="RefSeq" id="WP_311706908.1">
    <property type="nucleotide sequence ID" value="NZ_JAVREL010000016.1"/>
</dbReference>
<dbReference type="PROSITE" id="PS00356">
    <property type="entry name" value="HTH_LACI_1"/>
    <property type="match status" value="1"/>
</dbReference>
<dbReference type="InterPro" id="IPR000843">
    <property type="entry name" value="HTH_LacI"/>
</dbReference>